<proteinExistence type="predicted"/>
<reference evidence="3 4" key="1">
    <citation type="journal article" date="2008" name="Nature">
        <title>The genome of Laccaria bicolor provides insights into mycorrhizal symbiosis.</title>
        <authorList>
            <person name="Martin F."/>
            <person name="Aerts A."/>
            <person name="Ahren D."/>
            <person name="Brun A."/>
            <person name="Danchin E.G.J."/>
            <person name="Duchaussoy F."/>
            <person name="Gibon J."/>
            <person name="Kohler A."/>
            <person name="Lindquist E."/>
            <person name="Pereda V."/>
            <person name="Salamov A."/>
            <person name="Shapiro H.J."/>
            <person name="Wuyts J."/>
            <person name="Blaudez D."/>
            <person name="Buee M."/>
            <person name="Brokstein P."/>
            <person name="Canbaeck B."/>
            <person name="Cohen D."/>
            <person name="Courty P.E."/>
            <person name="Coutinho P.M."/>
            <person name="Delaruelle C."/>
            <person name="Detter J.C."/>
            <person name="Deveau A."/>
            <person name="DiFazio S."/>
            <person name="Duplessis S."/>
            <person name="Fraissinet-Tachet L."/>
            <person name="Lucic E."/>
            <person name="Frey-Klett P."/>
            <person name="Fourrey C."/>
            <person name="Feussner I."/>
            <person name="Gay G."/>
            <person name="Grimwood J."/>
            <person name="Hoegger P.J."/>
            <person name="Jain P."/>
            <person name="Kilaru S."/>
            <person name="Labbe J."/>
            <person name="Lin Y.C."/>
            <person name="Legue V."/>
            <person name="Le Tacon F."/>
            <person name="Marmeisse R."/>
            <person name="Melayah D."/>
            <person name="Montanini B."/>
            <person name="Muratet M."/>
            <person name="Nehls U."/>
            <person name="Niculita-Hirzel H."/>
            <person name="Oudot-Le Secq M.P."/>
            <person name="Peter M."/>
            <person name="Quesneville H."/>
            <person name="Rajashekar B."/>
            <person name="Reich M."/>
            <person name="Rouhier N."/>
            <person name="Schmutz J."/>
            <person name="Yin T."/>
            <person name="Chalot M."/>
            <person name="Henrissat B."/>
            <person name="Kuees U."/>
            <person name="Lucas S."/>
            <person name="Van de Peer Y."/>
            <person name="Podila G.K."/>
            <person name="Polle A."/>
            <person name="Pukkila P.J."/>
            <person name="Richardson P.M."/>
            <person name="Rouze P."/>
            <person name="Sanders I.R."/>
            <person name="Stajich J.E."/>
            <person name="Tunlid A."/>
            <person name="Tuskan G."/>
            <person name="Grigoriev I.V."/>
        </authorList>
    </citation>
    <scope>NUCLEOTIDE SEQUENCE [LARGE SCALE GENOMIC DNA]</scope>
    <source>
        <strain evidence="4">S238N-H82 / ATCC MYA-4686</strain>
    </source>
</reference>
<dbReference type="InterPro" id="IPR045340">
    <property type="entry name" value="DUF6533"/>
</dbReference>
<dbReference type="Pfam" id="PF20151">
    <property type="entry name" value="DUF6533"/>
    <property type="match status" value="1"/>
</dbReference>
<keyword evidence="1" id="KW-0472">Membrane</keyword>
<dbReference type="InParanoid" id="B0DSV7"/>
<feature type="transmembrane region" description="Helical" evidence="1">
    <location>
        <begin position="245"/>
        <end position="265"/>
    </location>
</feature>
<keyword evidence="4" id="KW-1185">Reference proteome</keyword>
<dbReference type="RefSeq" id="XP_001886987.1">
    <property type="nucleotide sequence ID" value="XM_001886952.1"/>
</dbReference>
<dbReference type="Proteomes" id="UP000001194">
    <property type="component" value="Unassembled WGS sequence"/>
</dbReference>
<dbReference type="KEGG" id="lbc:LACBIDRAFT_309700"/>
<accession>B0DSV7</accession>
<keyword evidence="1" id="KW-0812">Transmembrane</keyword>
<dbReference type="GeneID" id="6082612"/>
<dbReference type="AlphaFoldDB" id="B0DSV7"/>
<organism evidence="4">
    <name type="scientific">Laccaria bicolor (strain S238N-H82 / ATCC MYA-4686)</name>
    <name type="common">Bicoloured deceiver</name>
    <name type="synonym">Laccaria laccata var. bicolor</name>
    <dbReference type="NCBI Taxonomy" id="486041"/>
    <lineage>
        <taxon>Eukaryota</taxon>
        <taxon>Fungi</taxon>
        <taxon>Dikarya</taxon>
        <taxon>Basidiomycota</taxon>
        <taxon>Agaricomycotina</taxon>
        <taxon>Agaricomycetes</taxon>
        <taxon>Agaricomycetidae</taxon>
        <taxon>Agaricales</taxon>
        <taxon>Agaricineae</taxon>
        <taxon>Hydnangiaceae</taxon>
        <taxon>Laccaria</taxon>
    </lineage>
</organism>
<gene>
    <name evidence="3" type="ORF">LACBIDRAFT_309700</name>
</gene>
<name>B0DSV7_LACBS</name>
<evidence type="ECO:0000313" key="4">
    <source>
        <dbReference type="Proteomes" id="UP000001194"/>
    </source>
</evidence>
<dbReference type="EMBL" id="DS547131">
    <property type="protein sequence ID" value="EDR02310.1"/>
    <property type="molecule type" value="Genomic_DNA"/>
</dbReference>
<dbReference type="HOGENOM" id="CLU_035509_11_0_1"/>
<keyword evidence="1" id="KW-1133">Transmembrane helix</keyword>
<sequence length="429" mass="48062">MFAPPPIVVVPPSTLYPTACLYVLAAGITVSVRVQASRGCVYEVKEVSKVYDYFLTLKQEISYVWSCPRSIGLALFYISRYLIFIDQPLMLYVELPAALAQSPHVRASFILIRVCDRSMILLQTRRHVQHSRHLRLVRPLRFLLLPAIGVHRFSVSMMVGFMSSQGVPILASDVSLMQSFSAIITLRTCAMWGRRLWVLVILGTLTTITFGLALYTMVSTARSIISMNRTITMPGCKFPPTGKFYVAWFCLTTLTEFTIVSLTVTKAYQHLRQSTSDWLNQLYRNGIFYSVCALPSSISLCLPSPSCVLLSSLLLIAEPFSACTFLAATIREHDGVVRTCYLLSTKDQFPTTLNSPTRVAHSIIGNRVMLLLVEHRHQTLQQNLESSPSIPEFGLPTNLDVFLTTFDADEDLSNDPNSRAGTLEVEWII</sequence>
<feature type="transmembrane region" description="Helical" evidence="1">
    <location>
        <begin position="15"/>
        <end position="34"/>
    </location>
</feature>
<feature type="transmembrane region" description="Helical" evidence="1">
    <location>
        <begin position="196"/>
        <end position="225"/>
    </location>
</feature>
<evidence type="ECO:0000313" key="3">
    <source>
        <dbReference type="EMBL" id="EDR02310.1"/>
    </source>
</evidence>
<feature type="domain" description="DUF6533" evidence="2">
    <location>
        <begin position="50"/>
        <end position="85"/>
    </location>
</feature>
<evidence type="ECO:0000256" key="1">
    <source>
        <dbReference type="SAM" id="Phobius"/>
    </source>
</evidence>
<dbReference type="OrthoDB" id="3193253at2759"/>
<protein>
    <submittedName>
        <fullName evidence="3">Predicted protein</fullName>
    </submittedName>
</protein>
<evidence type="ECO:0000259" key="2">
    <source>
        <dbReference type="Pfam" id="PF20151"/>
    </source>
</evidence>